<name>A0A0L6CQS1_9RHOB</name>
<dbReference type="InterPro" id="IPR003615">
    <property type="entry name" value="HNH_nuc"/>
</dbReference>
<gene>
    <name evidence="3" type="ORF">ROTO_34830</name>
</gene>
<accession>A0A0L6CQS1</accession>
<dbReference type="InterPro" id="IPR044925">
    <property type="entry name" value="His-Me_finger_sf"/>
</dbReference>
<dbReference type="Pfam" id="PF13392">
    <property type="entry name" value="HNH_3"/>
    <property type="match status" value="1"/>
</dbReference>
<dbReference type="AlphaFoldDB" id="A0A0L6CQS1"/>
<protein>
    <submittedName>
        <fullName evidence="3">NUMOD4 motif protein</fullName>
    </submittedName>
</protein>
<dbReference type="InterPro" id="IPR010902">
    <property type="entry name" value="NUMOD4"/>
</dbReference>
<sequence>MMDFNAEWRTIPDWPEYEISEDGHVRRALAGKGTRAGRPLKPWTNSQNQYLYVQLWRNNRKKSIPVHRLVARAFLGQPPTKRHVVAHCDGSRDGNQPWNLRWATQRENMADTVLHGTHNRGSRNGQSKLDEVCVLAIRKMHVLGIPRQDAATGFGVSRQTVDDIINGKRWGHFQ</sequence>
<evidence type="ECO:0000259" key="2">
    <source>
        <dbReference type="Pfam" id="PF13392"/>
    </source>
</evidence>
<dbReference type="Proteomes" id="UP000037046">
    <property type="component" value="Unassembled WGS sequence"/>
</dbReference>
<comment type="caution">
    <text evidence="3">The sequence shown here is derived from an EMBL/GenBank/DDBJ whole genome shotgun (WGS) entry which is preliminary data.</text>
</comment>
<feature type="domain" description="NUMOD4" evidence="1">
    <location>
        <begin position="7"/>
        <end position="56"/>
    </location>
</feature>
<dbReference type="SUPFAM" id="SSF54060">
    <property type="entry name" value="His-Me finger endonucleases"/>
    <property type="match status" value="1"/>
</dbReference>
<reference evidence="4" key="1">
    <citation type="submission" date="2015-07" db="EMBL/GenBank/DDBJ databases">
        <title>Draft Genome Sequence of Roseovarius tolerans EL-164, a producer of N-Acylated Alanine Methyl Esters (NAMEs).</title>
        <authorList>
            <person name="Voget S."/>
            <person name="Bruns H."/>
            <person name="Wagner-Doebler I."/>
            <person name="Schulz S."/>
            <person name="Daniel R."/>
        </authorList>
    </citation>
    <scope>NUCLEOTIDE SEQUENCE [LARGE SCALE GENOMIC DNA]</scope>
    <source>
        <strain evidence="4">EL-164</strain>
    </source>
</reference>
<dbReference type="OrthoDB" id="6631788at2"/>
<organism evidence="3 4">
    <name type="scientific">Roseovarius tolerans</name>
    <dbReference type="NCBI Taxonomy" id="74031"/>
    <lineage>
        <taxon>Bacteria</taxon>
        <taxon>Pseudomonadati</taxon>
        <taxon>Pseudomonadota</taxon>
        <taxon>Alphaproteobacteria</taxon>
        <taxon>Rhodobacterales</taxon>
        <taxon>Roseobacteraceae</taxon>
        <taxon>Roseovarius</taxon>
    </lineage>
</organism>
<feature type="domain" description="HNH nuclease" evidence="2">
    <location>
        <begin position="66"/>
        <end position="109"/>
    </location>
</feature>
<keyword evidence="4" id="KW-1185">Reference proteome</keyword>
<dbReference type="EMBL" id="LGVV01000079">
    <property type="protein sequence ID" value="KNX39985.1"/>
    <property type="molecule type" value="Genomic_DNA"/>
</dbReference>
<dbReference type="GO" id="GO:0016788">
    <property type="term" value="F:hydrolase activity, acting on ester bonds"/>
    <property type="evidence" value="ECO:0007669"/>
    <property type="project" value="InterPro"/>
</dbReference>
<dbReference type="Gene3D" id="3.90.75.20">
    <property type="match status" value="1"/>
</dbReference>
<evidence type="ECO:0000259" key="1">
    <source>
        <dbReference type="Pfam" id="PF07463"/>
    </source>
</evidence>
<evidence type="ECO:0000313" key="4">
    <source>
        <dbReference type="Proteomes" id="UP000037046"/>
    </source>
</evidence>
<proteinExistence type="predicted"/>
<evidence type="ECO:0000313" key="3">
    <source>
        <dbReference type="EMBL" id="KNX39985.1"/>
    </source>
</evidence>
<dbReference type="PATRIC" id="fig|74031.6.peg.3571"/>
<dbReference type="Pfam" id="PF07463">
    <property type="entry name" value="NUMOD4"/>
    <property type="match status" value="1"/>
</dbReference>
<dbReference type="RefSeq" id="WP_082237995.1">
    <property type="nucleotide sequence ID" value="NZ_CP118494.1"/>
</dbReference>